<keyword evidence="1" id="KW-1133">Transmembrane helix</keyword>
<dbReference type="AlphaFoldDB" id="A0A2H0W028"/>
<evidence type="ECO:0000313" key="2">
    <source>
        <dbReference type="EMBL" id="PIS04725.1"/>
    </source>
</evidence>
<feature type="transmembrane region" description="Helical" evidence="1">
    <location>
        <begin position="80"/>
        <end position="98"/>
    </location>
</feature>
<name>A0A2H0W028_9BACT</name>
<proteinExistence type="predicted"/>
<feature type="transmembrane region" description="Helical" evidence="1">
    <location>
        <begin position="45"/>
        <end position="68"/>
    </location>
</feature>
<keyword evidence="1" id="KW-0472">Membrane</keyword>
<feature type="transmembrane region" description="Helical" evidence="1">
    <location>
        <begin position="282"/>
        <end position="299"/>
    </location>
</feature>
<accession>A0A2H0W028</accession>
<organism evidence="2 3">
    <name type="scientific">Candidatus Buchananbacteria bacterium CG10_big_fil_rev_8_21_14_0_10_42_9</name>
    <dbReference type="NCBI Taxonomy" id="1974526"/>
    <lineage>
        <taxon>Bacteria</taxon>
        <taxon>Candidatus Buchananiibacteriota</taxon>
    </lineage>
</organism>
<sequence>MDRAISINQNFLIAIYLVAPILGVILLIDYYFFGAYIKNLLPNSPNWWGLFILVFFFPHAIASAFSFADKEYFTAYKKPLVYGLPVIIVAVLLIPFFIGWEVIFLMNLLFSSYHLYGQLTGVTKLLMRNIGFFYFAWRYSVLAFFMLAYVVLFVPDFFGVDFRTYLNPLIYFFAPVVLAFNILALKNSKTKKGAIYLWANFFLFVLALSYYIAGYYFFTFLALVLVHDITAFAFYIAHDHNRNIGEIKNYFYKLFHFTKIPIFILCPLLSFLMAYLLREYSAIYLVSSVVYFFWFFHYYSELFMWKYGTVHRQYISLS</sequence>
<evidence type="ECO:0000313" key="3">
    <source>
        <dbReference type="Proteomes" id="UP000230935"/>
    </source>
</evidence>
<feature type="transmembrane region" description="Helical" evidence="1">
    <location>
        <begin position="195"/>
        <end position="212"/>
    </location>
</feature>
<dbReference type="EMBL" id="PEZZ01000038">
    <property type="protein sequence ID" value="PIS04725.1"/>
    <property type="molecule type" value="Genomic_DNA"/>
</dbReference>
<gene>
    <name evidence="2" type="ORF">COT81_04885</name>
</gene>
<evidence type="ECO:0000256" key="1">
    <source>
        <dbReference type="SAM" id="Phobius"/>
    </source>
</evidence>
<comment type="caution">
    <text evidence="2">The sequence shown here is derived from an EMBL/GenBank/DDBJ whole genome shotgun (WGS) entry which is preliminary data.</text>
</comment>
<feature type="transmembrane region" description="Helical" evidence="1">
    <location>
        <begin position="139"/>
        <end position="159"/>
    </location>
</feature>
<feature type="transmembrane region" description="Helical" evidence="1">
    <location>
        <begin position="12"/>
        <end position="33"/>
    </location>
</feature>
<reference evidence="3" key="1">
    <citation type="submission" date="2017-09" db="EMBL/GenBank/DDBJ databases">
        <title>Depth-based differentiation of microbial function through sediment-hosted aquifers and enrichment of novel symbionts in the deep terrestrial subsurface.</title>
        <authorList>
            <person name="Probst A.J."/>
            <person name="Ladd B."/>
            <person name="Jarett J.K."/>
            <person name="Geller-Mcgrath D.E."/>
            <person name="Sieber C.M.K."/>
            <person name="Emerson J.B."/>
            <person name="Anantharaman K."/>
            <person name="Thomas B.C."/>
            <person name="Malmstrom R."/>
            <person name="Stieglmeier M."/>
            <person name="Klingl A."/>
            <person name="Woyke T."/>
            <person name="Ryan C.M."/>
            <person name="Banfield J.F."/>
        </authorList>
    </citation>
    <scope>NUCLEOTIDE SEQUENCE [LARGE SCALE GENOMIC DNA]</scope>
</reference>
<feature type="transmembrane region" description="Helical" evidence="1">
    <location>
        <begin position="257"/>
        <end position="276"/>
    </location>
</feature>
<feature type="transmembrane region" description="Helical" evidence="1">
    <location>
        <begin position="104"/>
        <end position="127"/>
    </location>
</feature>
<protein>
    <submittedName>
        <fullName evidence="2">Uncharacterized protein</fullName>
    </submittedName>
</protein>
<feature type="transmembrane region" description="Helical" evidence="1">
    <location>
        <begin position="165"/>
        <end position="183"/>
    </location>
</feature>
<dbReference type="Proteomes" id="UP000230935">
    <property type="component" value="Unassembled WGS sequence"/>
</dbReference>
<keyword evidence="1" id="KW-0812">Transmembrane</keyword>
<feature type="transmembrane region" description="Helical" evidence="1">
    <location>
        <begin position="218"/>
        <end position="237"/>
    </location>
</feature>